<evidence type="ECO:0000259" key="2">
    <source>
        <dbReference type="Pfam" id="PF25324"/>
    </source>
</evidence>
<accession>C0NVD8</accession>
<dbReference type="Pfam" id="PF13391">
    <property type="entry name" value="HNH_2"/>
    <property type="match status" value="1"/>
</dbReference>
<dbReference type="Proteomes" id="UP000001631">
    <property type="component" value="Unassembled WGS sequence"/>
</dbReference>
<dbReference type="InterPro" id="IPR003615">
    <property type="entry name" value="HNH_nuc"/>
</dbReference>
<organism evidence="3 4">
    <name type="scientific">Ajellomyces capsulatus (strain G186AR / H82 / ATCC MYA-2454 / RMSCC 2432)</name>
    <name type="common">Darling's disease fungus</name>
    <name type="synonym">Histoplasma capsulatum</name>
    <dbReference type="NCBI Taxonomy" id="447093"/>
    <lineage>
        <taxon>Eukaryota</taxon>
        <taxon>Fungi</taxon>
        <taxon>Dikarya</taxon>
        <taxon>Ascomycota</taxon>
        <taxon>Pezizomycotina</taxon>
        <taxon>Eurotiomycetes</taxon>
        <taxon>Eurotiomycetidae</taxon>
        <taxon>Onygenales</taxon>
        <taxon>Ajellomycetaceae</taxon>
        <taxon>Histoplasma</taxon>
    </lineage>
</organism>
<dbReference type="RefSeq" id="XP_045284958.1">
    <property type="nucleotide sequence ID" value="XM_045434167.1"/>
</dbReference>
<keyword evidence="4" id="KW-1185">Reference proteome</keyword>
<dbReference type="STRING" id="447093.C0NVD8"/>
<gene>
    <name evidence="3" type="ORF">HCBG_07118</name>
</gene>
<dbReference type="HOGENOM" id="CLU_055165_2_0_1"/>
<name>C0NVD8_AJECG</name>
<sequence>MSDRSAYRNVFLHLVSTGATFGGLYQAGSITEEIFLWMLQNVLLVAEQPLAVTHRASGRVVAHTTHVLEPGDYDVSSAGPIRVTDEVSSLRVPSYSISGRENHFRDGVRARDGKCVITGVVNQFAPFGRWNAFKAAHVFPLQHESIWIDQGYSRWVTNMANEVEVSQINSIQNGLLLKSDVHDLFDSYMLSINPDDGYKIISFGPDILEVDGKILDPICRNPNDSNRVSDEILRWHFRQAVLANMKGAGDPVFESDFPPGTDMIADICKGPANKQRFEMEMALRLQAWKGQD</sequence>
<dbReference type="VEuPathDB" id="FungiDB:I7I50_02248"/>
<proteinExistence type="predicted"/>
<feature type="domain" description="DUF7881" evidence="2">
    <location>
        <begin position="8"/>
        <end position="81"/>
    </location>
</feature>
<evidence type="ECO:0000313" key="3">
    <source>
        <dbReference type="EMBL" id="EEH04477.1"/>
    </source>
</evidence>
<feature type="domain" description="HNH nuclease" evidence="1">
    <location>
        <begin position="115"/>
        <end position="193"/>
    </location>
</feature>
<reference evidence="3" key="1">
    <citation type="submission" date="2009-02" db="EMBL/GenBank/DDBJ databases">
        <title>The Genome Sequence of Ajellomyces capsulatus strain G186AR.</title>
        <authorList>
            <consortium name="The Broad Institute Genome Sequencing Platform"/>
            <person name="Champion M."/>
            <person name="Cuomo C."/>
            <person name="Ma L.-J."/>
            <person name="Henn M.R."/>
            <person name="Sil A."/>
            <person name="Goldman B."/>
            <person name="Young S.K."/>
            <person name="Kodira C.D."/>
            <person name="Zeng Q."/>
            <person name="Koehrsen M."/>
            <person name="Alvarado L."/>
            <person name="Berlin A."/>
            <person name="Borenstein D."/>
            <person name="Chen Z."/>
            <person name="Engels R."/>
            <person name="Freedman E."/>
            <person name="Gellesch M."/>
            <person name="Goldberg J."/>
            <person name="Griggs A."/>
            <person name="Gujja S."/>
            <person name="Heiman D."/>
            <person name="Hepburn T."/>
            <person name="Howarth C."/>
            <person name="Jen D."/>
            <person name="Larson L."/>
            <person name="Lewis B."/>
            <person name="Mehta T."/>
            <person name="Park D."/>
            <person name="Pearson M."/>
            <person name="Roberts A."/>
            <person name="Saif S."/>
            <person name="Shea T."/>
            <person name="Shenoy N."/>
            <person name="Sisk P."/>
            <person name="Stolte C."/>
            <person name="Sykes S."/>
            <person name="Walk T."/>
            <person name="White J."/>
            <person name="Yandava C."/>
            <person name="Klein B."/>
            <person name="McEwen J.G."/>
            <person name="Puccia R."/>
            <person name="Goldman G.H."/>
            <person name="Felipe M.S."/>
            <person name="Nino-Vega G."/>
            <person name="San-Blas G."/>
            <person name="Taylor J."/>
            <person name="Mendoza L."/>
            <person name="Galagan J."/>
            <person name="Nusbaum C."/>
            <person name="Birren B."/>
        </authorList>
    </citation>
    <scope>NUCLEOTIDE SEQUENCE</scope>
    <source>
        <strain evidence="3">G186AR</strain>
    </source>
</reference>
<dbReference type="AlphaFoldDB" id="C0NVD8"/>
<protein>
    <submittedName>
        <fullName evidence="3">Uncharacterized protein</fullName>
    </submittedName>
</protein>
<dbReference type="InParanoid" id="C0NVD8"/>
<dbReference type="InterPro" id="IPR057203">
    <property type="entry name" value="DUF7881"/>
</dbReference>
<dbReference type="Pfam" id="PF25324">
    <property type="entry name" value="DUF7881"/>
    <property type="match status" value="1"/>
</dbReference>
<dbReference type="GeneID" id="69040134"/>
<evidence type="ECO:0000259" key="1">
    <source>
        <dbReference type="Pfam" id="PF13391"/>
    </source>
</evidence>
<dbReference type="EMBL" id="GG663373">
    <property type="protein sequence ID" value="EEH04477.1"/>
    <property type="molecule type" value="Genomic_DNA"/>
</dbReference>
<evidence type="ECO:0000313" key="4">
    <source>
        <dbReference type="Proteomes" id="UP000001631"/>
    </source>
</evidence>